<dbReference type="PROSITE" id="PS00600">
    <property type="entry name" value="AA_TRANSFER_CLASS_3"/>
    <property type="match status" value="1"/>
</dbReference>
<dbReference type="Pfam" id="PF00202">
    <property type="entry name" value="Aminotran_3"/>
    <property type="match status" value="1"/>
</dbReference>
<dbReference type="CDD" id="cd00610">
    <property type="entry name" value="OAT_like"/>
    <property type="match status" value="1"/>
</dbReference>
<dbReference type="Gene3D" id="3.90.1150.10">
    <property type="entry name" value="Aspartate Aminotransferase, domain 1"/>
    <property type="match status" value="1"/>
</dbReference>
<dbReference type="GO" id="GO:0005737">
    <property type="term" value="C:cytoplasm"/>
    <property type="evidence" value="ECO:0007669"/>
    <property type="project" value="UniProtKB-SubCell"/>
</dbReference>
<feature type="modified residue" description="N6-(pyridoxal phosphate)lysine" evidence="11">
    <location>
        <position position="285"/>
    </location>
</feature>
<dbReference type="InterPro" id="IPR015422">
    <property type="entry name" value="PyrdxlP-dep_Trfase_small"/>
</dbReference>
<feature type="binding site" evidence="11">
    <location>
        <begin position="117"/>
        <end position="118"/>
    </location>
    <ligand>
        <name>pyridoxal 5'-phosphate</name>
        <dbReference type="ChEBI" id="CHEBI:597326"/>
    </ligand>
</feature>
<feature type="binding site" evidence="11">
    <location>
        <position position="256"/>
    </location>
    <ligand>
        <name>pyridoxal 5'-phosphate</name>
        <dbReference type="ChEBI" id="CHEBI:597326"/>
    </ligand>
</feature>
<dbReference type="RefSeq" id="WP_091365176.1">
    <property type="nucleotide sequence ID" value="NZ_FMXA01000020.1"/>
</dbReference>
<dbReference type="InterPro" id="IPR049704">
    <property type="entry name" value="Aminotrans_3_PPA_site"/>
</dbReference>
<dbReference type="GO" id="GO:0009102">
    <property type="term" value="P:biotin biosynthetic process"/>
    <property type="evidence" value="ECO:0007669"/>
    <property type="project" value="UniProtKB-UniRule"/>
</dbReference>
<evidence type="ECO:0000256" key="7">
    <source>
        <dbReference type="ARBA" id="ARBA00022691"/>
    </source>
</evidence>
<proteinExistence type="inferred from homology"/>
<dbReference type="FunFam" id="3.40.640.10:FF:000078">
    <property type="entry name" value="Adenosylmethionine-8-amino-7-oxononanoate aminotransferase"/>
    <property type="match status" value="1"/>
</dbReference>
<comment type="similarity">
    <text evidence="10 11">Belongs to the class-III pyridoxal-phosphate-dependent aminotransferase family. BioA subfamily.</text>
</comment>
<feature type="binding site" evidence="11">
    <location>
        <position position="416"/>
    </location>
    <ligand>
        <name>substrate</name>
    </ligand>
</feature>
<evidence type="ECO:0000256" key="8">
    <source>
        <dbReference type="ARBA" id="ARBA00022756"/>
    </source>
</evidence>
<comment type="function">
    <text evidence="11">Catalyzes the transfer of the alpha-amino group from S-adenosyl-L-methionine (SAM) to 7-keto-8-aminopelargonic acid (KAPA) to form 7,8-diaminopelargonic acid (DAPA). It is the only aminotransferase known to utilize SAM as an amino donor.</text>
</comment>
<feature type="binding site" evidence="11">
    <location>
        <begin position="321"/>
        <end position="322"/>
    </location>
    <ligand>
        <name>pyridoxal 5'-phosphate</name>
        <dbReference type="ChEBI" id="CHEBI:597326"/>
    </ligand>
</feature>
<feature type="binding site" evidence="11">
    <location>
        <position position="285"/>
    </location>
    <ligand>
        <name>substrate</name>
    </ligand>
</feature>
<dbReference type="EC" id="2.6.1.62" evidence="11"/>
<keyword evidence="8 11" id="KW-0093">Biotin biosynthesis</keyword>
<dbReference type="GO" id="GO:0004015">
    <property type="term" value="F:adenosylmethionine-8-amino-7-oxononanoate transaminase activity"/>
    <property type="evidence" value="ECO:0007669"/>
    <property type="project" value="UniProtKB-UniRule"/>
</dbReference>
<evidence type="ECO:0000256" key="1">
    <source>
        <dbReference type="ARBA" id="ARBA00001933"/>
    </source>
</evidence>
<dbReference type="InterPro" id="IPR005815">
    <property type="entry name" value="BioA"/>
</dbReference>
<dbReference type="InterPro" id="IPR015421">
    <property type="entry name" value="PyrdxlP-dep_Trfase_major"/>
</dbReference>
<evidence type="ECO:0000313" key="13">
    <source>
        <dbReference type="Proteomes" id="UP000199689"/>
    </source>
</evidence>
<name>A0A1G5WG93_9FIRM</name>
<dbReference type="InterPro" id="IPR015424">
    <property type="entry name" value="PyrdxlP-dep_Trfase"/>
</dbReference>
<feature type="site" description="Participates in the substrate recognition with KAPA and in a stacking interaction with the adenine ring of SAM" evidence="11">
    <location>
        <position position="20"/>
    </location>
</feature>
<dbReference type="PANTHER" id="PTHR42684:SF17">
    <property type="entry name" value="ADENOSYLMETHIONINE-8-AMINO-7-OXONONANOATE AMINOTRANSFERASE"/>
    <property type="match status" value="1"/>
</dbReference>
<comment type="subcellular location">
    <subcellularLocation>
        <location evidence="2 11">Cytoplasm</location>
    </subcellularLocation>
</comment>
<evidence type="ECO:0000256" key="9">
    <source>
        <dbReference type="ARBA" id="ARBA00022898"/>
    </source>
</evidence>
<protein>
    <recommendedName>
        <fullName evidence="11">Adenosylmethionine-8-amino-7-oxononanoate aminotransferase</fullName>
        <ecNumber evidence="11">2.6.1.62</ecNumber>
    </recommendedName>
    <alternativeName>
        <fullName evidence="11">7,8-diamino-pelargonic acid aminotransferase</fullName>
        <shortName evidence="11">DAPA AT</shortName>
        <shortName evidence="11">DAPA aminotransferase</shortName>
    </alternativeName>
    <alternativeName>
        <fullName evidence="11">7,8-diaminononanoate synthase</fullName>
        <shortName evidence="11">DANS</shortName>
    </alternativeName>
    <alternativeName>
        <fullName evidence="11">Diaminopelargonic acid synthase</fullName>
    </alternativeName>
</protein>
<keyword evidence="7 11" id="KW-0949">S-adenosyl-L-methionine</keyword>
<dbReference type="PANTHER" id="PTHR42684">
    <property type="entry name" value="ADENOSYLMETHIONINE-8-AMINO-7-OXONONANOATE AMINOTRANSFERASE"/>
    <property type="match status" value="1"/>
</dbReference>
<keyword evidence="13" id="KW-1185">Reference proteome</keyword>
<comment type="pathway">
    <text evidence="11">Cofactor biosynthesis; biotin biosynthesis; 7,8-diaminononanoate from 8-amino-7-oxononanoate (SAM route): step 1/1.</text>
</comment>
<evidence type="ECO:0000256" key="3">
    <source>
        <dbReference type="ARBA" id="ARBA00011738"/>
    </source>
</evidence>
<evidence type="ECO:0000256" key="4">
    <source>
        <dbReference type="ARBA" id="ARBA00022490"/>
    </source>
</evidence>
<sequence>MKKQKINWQEEDRKYIWHPAQQMKDGEVFPPVVADHAHGSYIYDEHGKEYIDIISSWWCNLLGHANREINEAVKKQLDTMEHVIFSNFTHRPAIELARELMTVLPRGLCRFNYCDNGSSAVECALKMAFQYQHQIGQTRRTRFMCLDSSYHGETIGALSVGSMDLYARIYKPMMMNNIHLNGLDCFRCPYGKTRESCQVECFASAEEAFAAHGRETVAVVVEPVLQGAAGMRIYPPLYLKKLRELCDRYGVLMIDDEIAAGFGRTGKFFAIEHAGVSPDILCTSKGLTAGYMPMSIAITTEAIYQAFYDDYEKHKAFVHSHTYAGNPLGCVIALTVLRIMKRDHLLERVNTLGKELHEELMKALGNHPHVGEIRHIGLINAIELVEDRKTKKSFAPGKRIGWHVFRKAMEKGLVLRPIGDVIYFNPPLNIERETLKEAVKRCREAVEDVLPAGR</sequence>
<reference evidence="12 13" key="1">
    <citation type="submission" date="2016-10" db="EMBL/GenBank/DDBJ databases">
        <authorList>
            <person name="de Groot N.N."/>
        </authorList>
    </citation>
    <scope>NUCLEOTIDE SEQUENCE [LARGE SCALE GENOMIC DNA]</scope>
    <source>
        <strain evidence="12 13">DSM 15230</strain>
    </source>
</reference>
<keyword evidence="6 11" id="KW-0808">Transferase</keyword>
<dbReference type="STRING" id="209880.SAMN02910343_01363"/>
<dbReference type="HAMAP" id="MF_00834">
    <property type="entry name" value="BioA"/>
    <property type="match status" value="1"/>
</dbReference>
<dbReference type="EMBL" id="FMXA01000020">
    <property type="protein sequence ID" value="SDA57161.1"/>
    <property type="molecule type" value="Genomic_DNA"/>
</dbReference>
<feature type="binding site" evidence="11">
    <location>
        <position position="320"/>
    </location>
    <ligand>
        <name>substrate</name>
    </ligand>
</feature>
<dbReference type="AlphaFoldDB" id="A0A1G5WG93"/>
<organism evidence="12 13">
    <name type="scientific">Allisonella histaminiformans</name>
    <dbReference type="NCBI Taxonomy" id="209880"/>
    <lineage>
        <taxon>Bacteria</taxon>
        <taxon>Bacillati</taxon>
        <taxon>Bacillota</taxon>
        <taxon>Negativicutes</taxon>
        <taxon>Veillonellales</taxon>
        <taxon>Veillonellaceae</taxon>
        <taxon>Allisonella</taxon>
    </lineage>
</organism>
<dbReference type="PIRSF" id="PIRSF000521">
    <property type="entry name" value="Transaminase_4ab_Lys_Orn"/>
    <property type="match status" value="1"/>
</dbReference>
<comment type="cofactor">
    <cofactor evidence="1 11">
        <name>pyridoxal 5'-phosphate</name>
        <dbReference type="ChEBI" id="CHEBI:597326"/>
    </cofactor>
</comment>
<accession>A0A1G5WG93</accession>
<dbReference type="SUPFAM" id="SSF53383">
    <property type="entry name" value="PLP-dependent transferases"/>
    <property type="match status" value="1"/>
</dbReference>
<dbReference type="Proteomes" id="UP000199689">
    <property type="component" value="Unassembled WGS sequence"/>
</dbReference>
<evidence type="ECO:0000313" key="12">
    <source>
        <dbReference type="EMBL" id="SDA57161.1"/>
    </source>
</evidence>
<evidence type="ECO:0000256" key="2">
    <source>
        <dbReference type="ARBA" id="ARBA00004496"/>
    </source>
</evidence>
<feature type="binding site" evidence="11">
    <location>
        <position position="57"/>
    </location>
    <ligand>
        <name>substrate</name>
    </ligand>
</feature>
<dbReference type="NCBIfam" id="TIGR00508">
    <property type="entry name" value="bioA"/>
    <property type="match status" value="1"/>
</dbReference>
<comment type="catalytic activity">
    <reaction evidence="11">
        <text>(8S)-8-amino-7-oxononanoate + S-adenosyl-L-methionine = S-adenosyl-4-methylsulfanyl-2-oxobutanoate + (7R,8S)-7,8-diammoniononanoate</text>
        <dbReference type="Rhea" id="RHEA:16861"/>
        <dbReference type="ChEBI" id="CHEBI:16490"/>
        <dbReference type="ChEBI" id="CHEBI:59789"/>
        <dbReference type="ChEBI" id="CHEBI:149468"/>
        <dbReference type="ChEBI" id="CHEBI:149469"/>
        <dbReference type="EC" id="2.6.1.62"/>
    </reaction>
</comment>
<keyword evidence="5 11" id="KW-0032">Aminotransferase</keyword>
<evidence type="ECO:0000256" key="6">
    <source>
        <dbReference type="ARBA" id="ARBA00022679"/>
    </source>
</evidence>
<feature type="binding site" evidence="11">
    <location>
        <position position="150"/>
    </location>
    <ligand>
        <name>substrate</name>
    </ligand>
</feature>
<keyword evidence="4 11" id="KW-0963">Cytoplasm</keyword>
<keyword evidence="9 11" id="KW-0663">Pyridoxal phosphate</keyword>
<evidence type="ECO:0000256" key="5">
    <source>
        <dbReference type="ARBA" id="ARBA00022576"/>
    </source>
</evidence>
<dbReference type="Gene3D" id="3.40.640.10">
    <property type="entry name" value="Type I PLP-dependent aspartate aminotransferase-like (Major domain)"/>
    <property type="match status" value="1"/>
</dbReference>
<gene>
    <name evidence="11" type="primary">bioA</name>
    <name evidence="12" type="ORF">SAMN02910343_01363</name>
</gene>
<dbReference type="UniPathway" id="UPA00078">
    <property type="reaction ID" value="UER00160"/>
</dbReference>
<dbReference type="OrthoDB" id="3034088at2"/>
<evidence type="ECO:0000256" key="11">
    <source>
        <dbReference type="HAMAP-Rule" id="MF_00834"/>
    </source>
</evidence>
<comment type="subunit">
    <text evidence="3 11">Homodimer.</text>
</comment>
<evidence type="ECO:0000256" key="10">
    <source>
        <dbReference type="ARBA" id="ARBA00060970"/>
    </source>
</evidence>
<dbReference type="GeneID" id="87756367"/>
<dbReference type="InterPro" id="IPR005814">
    <property type="entry name" value="Aminotrans_3"/>
</dbReference>
<dbReference type="GO" id="GO:0030170">
    <property type="term" value="F:pyridoxal phosphate binding"/>
    <property type="evidence" value="ECO:0007669"/>
    <property type="project" value="UniProtKB-UniRule"/>
</dbReference>